<evidence type="ECO:0000259" key="1">
    <source>
        <dbReference type="Pfam" id="PF06985"/>
    </source>
</evidence>
<dbReference type="PANTHER" id="PTHR24148:SF73">
    <property type="entry name" value="HET DOMAIN PROTEIN (AFU_ORTHOLOGUE AFUA_8G01020)"/>
    <property type="match status" value="1"/>
</dbReference>
<evidence type="ECO:0000313" key="2">
    <source>
        <dbReference type="EMBL" id="KAF1985671.1"/>
    </source>
</evidence>
<sequence>MAQSIYEPLNHEHSNAIRLAKLSYNPHPEIAFVRCSLFRTDLSSGRPYSEALSYTWGPPSPVRDISVNGSYLSIRENLYDFLYTNQQDQEFCENTDLFIDQICINQTDIRERNHQVAQMAQVYQIAKEVIIWLGAESEDSVLFMNTFRQWKDLDFPIRDGMLLAEMIASQRYWQRLWIMQEVLLAREVIIFWGRSSLAWNDLFQILDSRRSKTPLDDRIQHLWLGRRGKDLWGGEGYKWDWAAAVSYAKGSQCEDKRDKIFGLLGLIDPELAISPDYSKSVRDIFLEILLKQTDFWGEHTVTEYRHLANLWATELGLLTKIL</sequence>
<protein>
    <recommendedName>
        <fullName evidence="1">Heterokaryon incompatibility domain-containing protein</fullName>
    </recommendedName>
</protein>
<dbReference type="InterPro" id="IPR052895">
    <property type="entry name" value="HetReg/Transcr_Mod"/>
</dbReference>
<gene>
    <name evidence="2" type="ORF">K402DRAFT_405121</name>
</gene>
<dbReference type="OrthoDB" id="2157530at2759"/>
<keyword evidence="3" id="KW-1185">Reference proteome</keyword>
<dbReference type="Pfam" id="PF06985">
    <property type="entry name" value="HET"/>
    <property type="match status" value="1"/>
</dbReference>
<dbReference type="AlphaFoldDB" id="A0A6G1GXI5"/>
<reference evidence="2" key="1">
    <citation type="journal article" date="2020" name="Stud. Mycol.">
        <title>101 Dothideomycetes genomes: a test case for predicting lifestyles and emergence of pathogens.</title>
        <authorList>
            <person name="Haridas S."/>
            <person name="Albert R."/>
            <person name="Binder M."/>
            <person name="Bloem J."/>
            <person name="Labutti K."/>
            <person name="Salamov A."/>
            <person name="Andreopoulos B."/>
            <person name="Baker S."/>
            <person name="Barry K."/>
            <person name="Bills G."/>
            <person name="Bluhm B."/>
            <person name="Cannon C."/>
            <person name="Castanera R."/>
            <person name="Culley D."/>
            <person name="Daum C."/>
            <person name="Ezra D."/>
            <person name="Gonzalez J."/>
            <person name="Henrissat B."/>
            <person name="Kuo A."/>
            <person name="Liang C."/>
            <person name="Lipzen A."/>
            <person name="Lutzoni F."/>
            <person name="Magnuson J."/>
            <person name="Mondo S."/>
            <person name="Nolan M."/>
            <person name="Ohm R."/>
            <person name="Pangilinan J."/>
            <person name="Park H.-J."/>
            <person name="Ramirez L."/>
            <person name="Alfaro M."/>
            <person name="Sun H."/>
            <person name="Tritt A."/>
            <person name="Yoshinaga Y."/>
            <person name="Zwiers L.-H."/>
            <person name="Turgeon B."/>
            <person name="Goodwin S."/>
            <person name="Spatafora J."/>
            <person name="Crous P."/>
            <person name="Grigoriev I."/>
        </authorList>
    </citation>
    <scope>NUCLEOTIDE SEQUENCE</scope>
    <source>
        <strain evidence="2">CBS 113979</strain>
    </source>
</reference>
<dbReference type="PANTHER" id="PTHR24148">
    <property type="entry name" value="ANKYRIN REPEAT DOMAIN-CONTAINING PROTEIN 39 HOMOLOG-RELATED"/>
    <property type="match status" value="1"/>
</dbReference>
<proteinExistence type="predicted"/>
<dbReference type="InterPro" id="IPR010730">
    <property type="entry name" value="HET"/>
</dbReference>
<evidence type="ECO:0000313" key="3">
    <source>
        <dbReference type="Proteomes" id="UP000800041"/>
    </source>
</evidence>
<dbReference type="EMBL" id="ML977161">
    <property type="protein sequence ID" value="KAF1985671.1"/>
    <property type="molecule type" value="Genomic_DNA"/>
</dbReference>
<name>A0A6G1GXI5_9PEZI</name>
<accession>A0A6G1GXI5</accession>
<organism evidence="2 3">
    <name type="scientific">Aulographum hederae CBS 113979</name>
    <dbReference type="NCBI Taxonomy" id="1176131"/>
    <lineage>
        <taxon>Eukaryota</taxon>
        <taxon>Fungi</taxon>
        <taxon>Dikarya</taxon>
        <taxon>Ascomycota</taxon>
        <taxon>Pezizomycotina</taxon>
        <taxon>Dothideomycetes</taxon>
        <taxon>Pleosporomycetidae</taxon>
        <taxon>Aulographales</taxon>
        <taxon>Aulographaceae</taxon>
    </lineage>
</organism>
<dbReference type="Proteomes" id="UP000800041">
    <property type="component" value="Unassembled WGS sequence"/>
</dbReference>
<feature type="domain" description="Heterokaryon incompatibility" evidence="1">
    <location>
        <begin position="50"/>
        <end position="181"/>
    </location>
</feature>